<keyword evidence="2" id="KW-0175">Coiled coil</keyword>
<comment type="caution">
    <text evidence="4">The sequence shown here is derived from an EMBL/GenBank/DDBJ whole genome shotgun (WGS) entry which is preliminary data.</text>
</comment>
<evidence type="ECO:0000259" key="3">
    <source>
        <dbReference type="Pfam" id="PF01551"/>
    </source>
</evidence>
<evidence type="ECO:0000313" key="5">
    <source>
        <dbReference type="Proteomes" id="UP000571950"/>
    </source>
</evidence>
<feature type="coiled-coil region" evidence="2">
    <location>
        <begin position="39"/>
        <end position="94"/>
    </location>
</feature>
<evidence type="ECO:0000313" key="4">
    <source>
        <dbReference type="EMBL" id="MBB3924448.1"/>
    </source>
</evidence>
<sequence length="406" mass="42332">MKRGVLITIVTGTGALALLSGAWIASAQQVVVSGRTASMADEQRAYRQASEQAKRARALSRQLEAQASAATREADRLNAQAAALAARVTESEADLRAGQARIAIIGKLVERQSAGLARQQGPLVRLTAALQSFSSRPPVLALLQPGSLRDTVHVRAAFAHLLPVIRERTDRLRADLDRTRALQAMAVQATDGLRDARARLAEQRVALSRLEAQKRIAARGLSSDAALETERALAMSERARDIGALLARMQQAGARRDRLAALPGPEPRPGTPERAAAAAAAAAPAYRLPVAGTLITGMGELSDSGVRSRGITIATAPGAQVVAPARGRIVFAGPYGGFGQIVIIDHGDGWTTLVTDLARLSVAVGQDVGQGGPIGVAGGGEHPAVTIELRRQGRPVDVVAMANAGV</sequence>
<dbReference type="GO" id="GO:0004222">
    <property type="term" value="F:metalloendopeptidase activity"/>
    <property type="evidence" value="ECO:0007669"/>
    <property type="project" value="TreeGrafter"/>
</dbReference>
<dbReference type="Pfam" id="PF01551">
    <property type="entry name" value="Peptidase_M23"/>
    <property type="match status" value="1"/>
</dbReference>
<dbReference type="PANTHER" id="PTHR21666:SF289">
    <property type="entry name" value="L-ALA--D-GLU ENDOPEPTIDASE"/>
    <property type="match status" value="1"/>
</dbReference>
<dbReference type="EMBL" id="JACIDT010000001">
    <property type="protein sequence ID" value="MBB3924448.1"/>
    <property type="molecule type" value="Genomic_DNA"/>
</dbReference>
<dbReference type="InterPro" id="IPR016047">
    <property type="entry name" value="M23ase_b-sheet_dom"/>
</dbReference>
<evidence type="ECO:0000256" key="2">
    <source>
        <dbReference type="SAM" id="Coils"/>
    </source>
</evidence>
<dbReference type="InterPro" id="IPR050570">
    <property type="entry name" value="Cell_wall_metabolism_enzyme"/>
</dbReference>
<dbReference type="Proteomes" id="UP000571950">
    <property type="component" value="Unassembled WGS sequence"/>
</dbReference>
<feature type="domain" description="M23ase beta-sheet core" evidence="3">
    <location>
        <begin position="308"/>
        <end position="397"/>
    </location>
</feature>
<dbReference type="InterPro" id="IPR011055">
    <property type="entry name" value="Dup_hybrid_motif"/>
</dbReference>
<dbReference type="PANTHER" id="PTHR21666">
    <property type="entry name" value="PEPTIDASE-RELATED"/>
    <property type="match status" value="1"/>
</dbReference>
<dbReference type="Gene3D" id="2.70.70.10">
    <property type="entry name" value="Glucose Permease (Domain IIA)"/>
    <property type="match status" value="1"/>
</dbReference>
<dbReference type="AlphaFoldDB" id="A0A7W6FN56"/>
<protein>
    <submittedName>
        <fullName evidence="4">Septal ring factor EnvC (AmiA/AmiB activator)</fullName>
    </submittedName>
</protein>
<evidence type="ECO:0000256" key="1">
    <source>
        <dbReference type="ARBA" id="ARBA00022729"/>
    </source>
</evidence>
<keyword evidence="5" id="KW-1185">Reference proteome</keyword>
<accession>A0A7W6FN56</accession>
<organism evidence="4 5">
    <name type="scientific">Sphingobium jiangsuense</name>
    <dbReference type="NCBI Taxonomy" id="870476"/>
    <lineage>
        <taxon>Bacteria</taxon>
        <taxon>Pseudomonadati</taxon>
        <taxon>Pseudomonadota</taxon>
        <taxon>Alphaproteobacteria</taxon>
        <taxon>Sphingomonadales</taxon>
        <taxon>Sphingomonadaceae</taxon>
        <taxon>Sphingobium</taxon>
    </lineage>
</organism>
<dbReference type="SUPFAM" id="SSF51261">
    <property type="entry name" value="Duplicated hybrid motif"/>
    <property type="match status" value="1"/>
</dbReference>
<dbReference type="RefSeq" id="WP_188070026.1">
    <property type="nucleotide sequence ID" value="NZ_JACIDT010000001.1"/>
</dbReference>
<gene>
    <name evidence="4" type="ORF">GGR43_000142</name>
</gene>
<proteinExistence type="predicted"/>
<dbReference type="CDD" id="cd12797">
    <property type="entry name" value="M23_peptidase"/>
    <property type="match status" value="1"/>
</dbReference>
<keyword evidence="1" id="KW-0732">Signal</keyword>
<name>A0A7W6FN56_9SPHN</name>
<reference evidence="4 5" key="1">
    <citation type="submission" date="2020-08" db="EMBL/GenBank/DDBJ databases">
        <title>Genomic Encyclopedia of Type Strains, Phase IV (KMG-IV): sequencing the most valuable type-strain genomes for metagenomic binning, comparative biology and taxonomic classification.</title>
        <authorList>
            <person name="Goeker M."/>
        </authorList>
    </citation>
    <scope>NUCLEOTIDE SEQUENCE [LARGE SCALE GENOMIC DNA]</scope>
    <source>
        <strain evidence="4 5">DSM 26189</strain>
    </source>
</reference>